<dbReference type="AlphaFoldDB" id="A9ELU0"/>
<organism evidence="2 3">
    <name type="scientific">Shewanella benthica KT99</name>
    <dbReference type="NCBI Taxonomy" id="314608"/>
    <lineage>
        <taxon>Bacteria</taxon>
        <taxon>Pseudomonadati</taxon>
        <taxon>Pseudomonadota</taxon>
        <taxon>Gammaproteobacteria</taxon>
        <taxon>Alteromonadales</taxon>
        <taxon>Shewanellaceae</taxon>
        <taxon>Shewanella</taxon>
    </lineage>
</organism>
<reference evidence="2 3" key="1">
    <citation type="submission" date="2007-10" db="EMBL/GenBank/DDBJ databases">
        <authorList>
            <person name="Yayanos A."/>
            <person name="Ferriera S."/>
            <person name="Johnson J."/>
            <person name="Kravitz S."/>
            <person name="Halpern A."/>
            <person name="Remington K."/>
            <person name="Beeson K."/>
            <person name="Tran B."/>
            <person name="Rogers Y.-H."/>
            <person name="Friedman R."/>
            <person name="Venter J.C."/>
        </authorList>
    </citation>
    <scope>NUCLEOTIDE SEQUENCE [LARGE SCALE GENOMIC DNA]</scope>
    <source>
        <strain evidence="2 3">KT99</strain>
    </source>
</reference>
<gene>
    <name evidence="2" type="ORF">KT99_00710</name>
</gene>
<keyword evidence="1" id="KW-0175">Coiled coil</keyword>
<evidence type="ECO:0000313" key="2">
    <source>
        <dbReference type="EMBL" id="EDP99407.1"/>
    </source>
</evidence>
<dbReference type="Proteomes" id="UP000005839">
    <property type="component" value="Unassembled WGS sequence"/>
</dbReference>
<dbReference type="EMBL" id="ABIC01000041">
    <property type="protein sequence ID" value="EDP99407.1"/>
    <property type="molecule type" value="Genomic_DNA"/>
</dbReference>
<comment type="caution">
    <text evidence="2">The sequence shown here is derived from an EMBL/GenBank/DDBJ whole genome shotgun (WGS) entry which is preliminary data.</text>
</comment>
<dbReference type="InterPro" id="IPR038338">
    <property type="entry name" value="PriC_sf"/>
</dbReference>
<dbReference type="Gene3D" id="1.20.1270.340">
    <property type="match status" value="1"/>
</dbReference>
<feature type="coiled-coil region" evidence="1">
    <location>
        <begin position="4"/>
        <end position="31"/>
    </location>
</feature>
<dbReference type="STRING" id="314608.KT99_00710"/>
<dbReference type="InterPro" id="IPR010890">
    <property type="entry name" value="PriC"/>
</dbReference>
<dbReference type="Pfam" id="PF07445">
    <property type="entry name" value="PriC"/>
    <property type="match status" value="1"/>
</dbReference>
<name>A9ELU0_9GAMM</name>
<keyword evidence="3" id="KW-1185">Reference proteome</keyword>
<proteinExistence type="predicted"/>
<accession>A9ELU0</accession>
<evidence type="ECO:0000256" key="1">
    <source>
        <dbReference type="SAM" id="Coils"/>
    </source>
</evidence>
<protein>
    <submittedName>
        <fullName evidence="2">Primosomal replication protein n'', putative</fullName>
    </submittedName>
</protein>
<sequence>MGLTMNTNELLRQLSVQLKQLEQDVLQHDTNLPKREQKLLRDTDRFNEQLFIQSGAKLAPCIEQINKNIKQLGKLIKGNISSHTIVLSCERIQDRFTAVRRALNTTSLGANSASQQRAFRVAQAKRRRNKSHDKSGFNWIAAGVMHNSHQLYAELNKHLNWVSKFEQKILILQSQLDNCHSADKIQMQNEVLLVHRRLGKCRQAISYIEDRIQAFERPFSQTYRPFNR</sequence>
<evidence type="ECO:0000313" key="3">
    <source>
        <dbReference type="Proteomes" id="UP000005839"/>
    </source>
</evidence>